<evidence type="ECO:0000313" key="4">
    <source>
        <dbReference type="Proteomes" id="UP000283946"/>
    </source>
</evidence>
<dbReference type="EMBL" id="CP028130">
    <property type="protein sequence ID" value="AZZ56529.1"/>
    <property type="molecule type" value="Genomic_DNA"/>
</dbReference>
<proteinExistence type="inferred from homology"/>
<reference evidence="3 4" key="1">
    <citation type="submission" date="2018-03" db="EMBL/GenBank/DDBJ databases">
        <title>Bacteriophage NCPPB3778 and a type I-E CRISPR drive the evolution of the US Biological Select Agent, Rathayibacter toxicus.</title>
        <authorList>
            <person name="Davis E.W.II."/>
            <person name="Tabima J.F."/>
            <person name="Weisberg A.J."/>
            <person name="Dantas Lopes L."/>
            <person name="Wiseman M.S."/>
            <person name="Wiseman M.S."/>
            <person name="Pupko T."/>
            <person name="Belcher M.S."/>
            <person name="Sechler A.J."/>
            <person name="Tancos M.A."/>
            <person name="Schroeder B.K."/>
            <person name="Murray T.D."/>
            <person name="Luster D.G."/>
            <person name="Schneider W.L."/>
            <person name="Rogers E."/>
            <person name="Andreote F.D."/>
            <person name="Grunwald N.J."/>
            <person name="Putnam M.L."/>
            <person name="Chang J.H."/>
        </authorList>
    </citation>
    <scope>NUCLEOTIDE SEQUENCE [LARGE SCALE GENOMIC DNA]</scope>
    <source>
        <strain evidence="3 4">NCCPB 2253</strain>
    </source>
</reference>
<sequence length="244" mass="25912">MMRTTRRTSPRAASSDVVPARPSRAAFLECGGCRDRARRCAPPPVRMAQYGGGARARGAARSPRGSAGWSVGRARRGCHPYRADRRGGRRGRADRAGPDRRVVLTDQPCTPRRCSRARVIENRGGAAATESRVAVAAAASAERVPGVHHLGGAMAREFDRAARHVLGTSTRPGVTVAATADDITVDIDLVVEYPHPVRDVLDAVREQVQRVAEPVAGTCVIVNVAATDIHGPFDTVESARDSAG</sequence>
<dbReference type="InterPro" id="IPR005531">
    <property type="entry name" value="Asp23"/>
</dbReference>
<dbReference type="Pfam" id="PF03780">
    <property type="entry name" value="Asp23"/>
    <property type="match status" value="1"/>
</dbReference>
<accession>A0AAD1AH45</accession>
<organism evidence="3 4">
    <name type="scientific">Rathayibacter iranicus</name>
    <dbReference type="NCBI Taxonomy" id="59737"/>
    <lineage>
        <taxon>Bacteria</taxon>
        <taxon>Bacillati</taxon>
        <taxon>Actinomycetota</taxon>
        <taxon>Actinomycetes</taxon>
        <taxon>Micrococcales</taxon>
        <taxon>Microbacteriaceae</taxon>
        <taxon>Rathayibacter</taxon>
    </lineage>
</organism>
<name>A0AAD1AH45_9MICO</name>
<evidence type="ECO:0000313" key="3">
    <source>
        <dbReference type="EMBL" id="AZZ56529.1"/>
    </source>
</evidence>
<protein>
    <submittedName>
        <fullName evidence="3">Asp23/Gls24 family envelope stress response protein</fullName>
    </submittedName>
</protein>
<dbReference type="Proteomes" id="UP000283946">
    <property type="component" value="Chromosome"/>
</dbReference>
<dbReference type="KEGG" id="ria:C7V51_12055"/>
<gene>
    <name evidence="3" type="ORF">C7V51_12055</name>
</gene>
<feature type="compositionally biased region" description="Low complexity" evidence="2">
    <location>
        <begin position="56"/>
        <end position="68"/>
    </location>
</feature>
<comment type="similarity">
    <text evidence="1">Belongs to the asp23 family.</text>
</comment>
<feature type="region of interest" description="Disordered" evidence="2">
    <location>
        <begin position="49"/>
        <end position="73"/>
    </location>
</feature>
<evidence type="ECO:0000256" key="2">
    <source>
        <dbReference type="SAM" id="MobiDB-lite"/>
    </source>
</evidence>
<evidence type="ECO:0000256" key="1">
    <source>
        <dbReference type="ARBA" id="ARBA00005721"/>
    </source>
</evidence>
<dbReference type="AlphaFoldDB" id="A0AAD1AH45"/>